<keyword evidence="1" id="KW-1133">Transmembrane helix</keyword>
<feature type="transmembrane region" description="Helical" evidence="1">
    <location>
        <begin position="21"/>
        <end position="43"/>
    </location>
</feature>
<organism evidence="2">
    <name type="scientific">Schistosoma japonicum</name>
    <name type="common">Blood fluke</name>
    <dbReference type="NCBI Taxonomy" id="6182"/>
    <lineage>
        <taxon>Eukaryota</taxon>
        <taxon>Metazoa</taxon>
        <taxon>Spiralia</taxon>
        <taxon>Lophotrochozoa</taxon>
        <taxon>Platyhelminthes</taxon>
        <taxon>Trematoda</taxon>
        <taxon>Digenea</taxon>
        <taxon>Strigeidida</taxon>
        <taxon>Schistosomatoidea</taxon>
        <taxon>Schistosomatidae</taxon>
        <taxon>Schistosoma</taxon>
    </lineage>
</organism>
<keyword evidence="1" id="KW-0472">Membrane</keyword>
<evidence type="ECO:0000256" key="1">
    <source>
        <dbReference type="SAM" id="Phobius"/>
    </source>
</evidence>
<reference evidence="2" key="1">
    <citation type="journal article" date="2009" name="Nature">
        <title>The Schistosoma japonicum genome reveals features of host-parasite interplay.</title>
        <authorList>
            <person name="Liu F."/>
            <person name="Zhou Y."/>
            <person name="Wang Z.Q."/>
            <person name="Lu G."/>
            <person name="Zheng H."/>
            <person name="Brindley P.J."/>
            <person name="McManus D.P."/>
            <person name="Blair D."/>
            <person name="Zhang Q.H."/>
            <person name="Zhong Y."/>
            <person name="Wang S."/>
            <person name="Han Z.G."/>
            <person name="Chen Z."/>
        </authorList>
    </citation>
    <scope>NUCLEOTIDE SEQUENCE</scope>
    <source>
        <strain evidence="2">Anhui</strain>
    </source>
</reference>
<dbReference type="EMBL" id="FN317684">
    <property type="protein sequence ID" value="CAX73414.1"/>
    <property type="molecule type" value="mRNA"/>
</dbReference>
<accession>C1LFD6</accession>
<reference evidence="2" key="2">
    <citation type="submission" date="2009-03" db="EMBL/GenBank/DDBJ databases">
        <authorList>
            <person name="Gang L."/>
        </authorList>
    </citation>
    <scope>NUCLEOTIDE SEQUENCE</scope>
    <source>
        <strain evidence="2">Anhui</strain>
    </source>
</reference>
<dbReference type="AlphaFoldDB" id="C1LFD6"/>
<proteinExistence type="evidence at transcript level"/>
<keyword evidence="1" id="KW-0812">Transmembrane</keyword>
<evidence type="ECO:0000313" key="2">
    <source>
        <dbReference type="EMBL" id="CAX73414.1"/>
    </source>
</evidence>
<sequence length="54" mass="6644">MFLWMDKYKFLQSKVIYFLDVLPYYLLFCKMLLLFLLLDILVLEKGTCIFQQQL</sequence>
<name>C1LFD6_SCHJA</name>
<protein>
    <submittedName>
        <fullName evidence="2">Hypotheticial protein</fullName>
    </submittedName>
</protein>